<dbReference type="GO" id="GO:0022857">
    <property type="term" value="F:transmembrane transporter activity"/>
    <property type="evidence" value="ECO:0007669"/>
    <property type="project" value="TreeGrafter"/>
</dbReference>
<accession>A0AAU7DL70</accession>
<feature type="transmembrane region" description="Helical" evidence="7">
    <location>
        <begin position="344"/>
        <end position="368"/>
    </location>
</feature>
<keyword evidence="2" id="KW-1003">Cell membrane</keyword>
<evidence type="ECO:0000256" key="7">
    <source>
        <dbReference type="SAM" id="Phobius"/>
    </source>
</evidence>
<keyword evidence="4 7" id="KW-1133">Transmembrane helix</keyword>
<feature type="transmembrane region" description="Helical" evidence="7">
    <location>
        <begin position="754"/>
        <end position="779"/>
    </location>
</feature>
<comment type="similarity">
    <text evidence="6">Belongs to the ABC-4 integral membrane protein family.</text>
</comment>
<feature type="transmembrane region" description="Helical" evidence="7">
    <location>
        <begin position="809"/>
        <end position="828"/>
    </location>
</feature>
<sequence>MPKIRALWFRLCALFSPHRSVEQFDAELESHIEQDIDEAVRSGLNKSEARRQALLRLGGAEQARQAYRDRATLPWLESVLRDVRYALRGFRRNPVFAVAAILTLALGIGTTAAVFSVVDRILFRPLPYAHDDRLVSVGLTAPIIPQEFVLGGWYYEWRDHQTPFAALTSEAGVNACDLTEHNPAHLSCASVDANFLPCLGISPILGRNFISEEDRPNGPKVALISYSLWSSHFNRDPGVVNRLIDIDGSQVRVIGVLPSNFEMPALEQADLLVPQAVDESKVEPDRVMFAFARLKPGITVAQAAEQLQPEFNYALSQAPARFRSEVHLRVRSVRERQMQDAREAAWVLFGAVLAVLLIACANVASLLLTRATARERELAVRSALGASRNRLIRQALVESIILSVSGTAAGCALAQGLLYVFVAMAPLGLPFLHRAQLDGRILVFTVVLALMCGLAFGIIPALQRPRSIALAARALPLGARAGMRRILVAGQIAVSMILLAGAALLVRSFTSLQMQPLGMQTSGVVTASISLNRYTFTTPQSRMQFFLQAEAALRRLPGVAALALSDTVPPGGYHRDHIYNIMEVAGRPPLTGGTGGMVAWRWVTPDYFKALDIPILRGQNFTETQRTSNEHFMIISSSLASRLFPGQNPLGQRVKPVPGGPWFTVEGVAANVKNSGLSEEDEPEYYQLWRAEAEDWQQPHSAAFVVKTTLPPTAMSEWIRTQVSALDPTVPVEIETLNERVSGLADRPRFETALISFFAGIGLLMAIIGLYGVVSFMAVQRTQEIGIRMALGATHADVLRLILSEGFRLVLIGGAIGLLAALVLSRVLQSVLFSVSPHDPASFAAVTVLLALVALIAILIPARSAMKTDPVTALRWE</sequence>
<dbReference type="NCBIfam" id="NF038403">
    <property type="entry name" value="perm_prefix_1"/>
    <property type="match status" value="1"/>
</dbReference>
<evidence type="ECO:0000256" key="1">
    <source>
        <dbReference type="ARBA" id="ARBA00004651"/>
    </source>
</evidence>
<keyword evidence="5 7" id="KW-0472">Membrane</keyword>
<feature type="domain" description="MacB-like periplasmic core" evidence="9">
    <location>
        <begin position="552"/>
        <end position="676"/>
    </location>
</feature>
<dbReference type="InterPro" id="IPR017800">
    <property type="entry name" value="ADOP"/>
</dbReference>
<proteinExistence type="inferred from homology"/>
<evidence type="ECO:0000256" key="6">
    <source>
        <dbReference type="ARBA" id="ARBA00038076"/>
    </source>
</evidence>
<comment type="subcellular location">
    <subcellularLocation>
        <location evidence="1">Cell membrane</location>
        <topology evidence="1">Multi-pass membrane protein</topology>
    </subcellularLocation>
</comment>
<feature type="transmembrane region" description="Helical" evidence="7">
    <location>
        <begin position="840"/>
        <end position="860"/>
    </location>
</feature>
<dbReference type="InterPro" id="IPR025857">
    <property type="entry name" value="MacB_PCD"/>
</dbReference>
<feature type="domain" description="ABC3 transporter permease C-terminal" evidence="8">
    <location>
        <begin position="757"/>
        <end position="870"/>
    </location>
</feature>
<evidence type="ECO:0000256" key="5">
    <source>
        <dbReference type="ARBA" id="ARBA00023136"/>
    </source>
</evidence>
<organism evidence="10">
    <name type="scientific">Telmatobacter sp. DSM 110680</name>
    <dbReference type="NCBI Taxonomy" id="3036704"/>
    <lineage>
        <taxon>Bacteria</taxon>
        <taxon>Pseudomonadati</taxon>
        <taxon>Acidobacteriota</taxon>
        <taxon>Terriglobia</taxon>
        <taxon>Terriglobales</taxon>
        <taxon>Acidobacteriaceae</taxon>
        <taxon>Telmatobacter</taxon>
    </lineage>
</organism>
<gene>
    <name evidence="10" type="ORF">P8935_03495</name>
</gene>
<evidence type="ECO:0000256" key="2">
    <source>
        <dbReference type="ARBA" id="ARBA00022475"/>
    </source>
</evidence>
<feature type="transmembrane region" description="Helical" evidence="7">
    <location>
        <begin position="483"/>
        <end position="506"/>
    </location>
</feature>
<dbReference type="InterPro" id="IPR050250">
    <property type="entry name" value="Macrolide_Exporter_MacB"/>
</dbReference>
<keyword evidence="3 7" id="KW-0812">Transmembrane</keyword>
<protein>
    <submittedName>
        <fullName evidence="10">ABC transporter permease</fullName>
    </submittedName>
</protein>
<name>A0AAU7DL70_9BACT</name>
<feature type="transmembrane region" description="Helical" evidence="7">
    <location>
        <begin position="400"/>
        <end position="421"/>
    </location>
</feature>
<dbReference type="AlphaFoldDB" id="A0AAU7DL70"/>
<dbReference type="InterPro" id="IPR003838">
    <property type="entry name" value="ABC3_permease_C"/>
</dbReference>
<dbReference type="PANTHER" id="PTHR30572:SF4">
    <property type="entry name" value="ABC TRANSPORTER PERMEASE YTRF"/>
    <property type="match status" value="1"/>
</dbReference>
<evidence type="ECO:0000256" key="3">
    <source>
        <dbReference type="ARBA" id="ARBA00022692"/>
    </source>
</evidence>
<feature type="transmembrane region" description="Helical" evidence="7">
    <location>
        <begin position="441"/>
        <end position="462"/>
    </location>
</feature>
<evidence type="ECO:0000259" key="9">
    <source>
        <dbReference type="Pfam" id="PF12704"/>
    </source>
</evidence>
<dbReference type="EMBL" id="CP121196">
    <property type="protein sequence ID" value="XBH18404.1"/>
    <property type="molecule type" value="Genomic_DNA"/>
</dbReference>
<evidence type="ECO:0000256" key="4">
    <source>
        <dbReference type="ARBA" id="ARBA00022989"/>
    </source>
</evidence>
<feature type="transmembrane region" description="Helical" evidence="7">
    <location>
        <begin position="95"/>
        <end position="118"/>
    </location>
</feature>
<dbReference type="Pfam" id="PF12704">
    <property type="entry name" value="MacB_PCD"/>
    <property type="match status" value="2"/>
</dbReference>
<dbReference type="GO" id="GO:0005886">
    <property type="term" value="C:plasma membrane"/>
    <property type="evidence" value="ECO:0007669"/>
    <property type="project" value="UniProtKB-SubCell"/>
</dbReference>
<dbReference type="NCBIfam" id="TIGR03434">
    <property type="entry name" value="ADOP"/>
    <property type="match status" value="1"/>
</dbReference>
<reference evidence="10" key="1">
    <citation type="submission" date="2023-03" db="EMBL/GenBank/DDBJ databases">
        <title>Edaphobacter sp.</title>
        <authorList>
            <person name="Huber K.J."/>
            <person name="Papendorf J."/>
            <person name="Pilke C."/>
            <person name="Bunk B."/>
            <person name="Sproeer C."/>
            <person name="Pester M."/>
        </authorList>
    </citation>
    <scope>NUCLEOTIDE SEQUENCE</scope>
    <source>
        <strain evidence="10">DSM 110680</strain>
    </source>
</reference>
<evidence type="ECO:0000313" key="10">
    <source>
        <dbReference type="EMBL" id="XBH18404.1"/>
    </source>
</evidence>
<feature type="domain" description="MacB-like periplasmic core" evidence="9">
    <location>
        <begin position="99"/>
        <end position="308"/>
    </location>
</feature>
<feature type="domain" description="ABC3 transporter permease C-terminal" evidence="8">
    <location>
        <begin position="351"/>
        <end position="463"/>
    </location>
</feature>
<dbReference type="PANTHER" id="PTHR30572">
    <property type="entry name" value="MEMBRANE COMPONENT OF TRANSPORTER-RELATED"/>
    <property type="match status" value="1"/>
</dbReference>
<dbReference type="Pfam" id="PF02687">
    <property type="entry name" value="FtsX"/>
    <property type="match status" value="2"/>
</dbReference>
<dbReference type="RefSeq" id="WP_348263629.1">
    <property type="nucleotide sequence ID" value="NZ_CP121196.1"/>
</dbReference>
<dbReference type="InterPro" id="IPR047928">
    <property type="entry name" value="Perm_prefix_1"/>
</dbReference>
<evidence type="ECO:0000259" key="8">
    <source>
        <dbReference type="Pfam" id="PF02687"/>
    </source>
</evidence>